<dbReference type="AlphaFoldDB" id="A0A371EWM4"/>
<evidence type="ECO:0000256" key="1">
    <source>
        <dbReference type="SAM" id="Phobius"/>
    </source>
</evidence>
<feature type="transmembrane region" description="Helical" evidence="1">
    <location>
        <begin position="43"/>
        <end position="64"/>
    </location>
</feature>
<proteinExistence type="predicted"/>
<keyword evidence="1" id="KW-0472">Membrane</keyword>
<evidence type="ECO:0008006" key="4">
    <source>
        <dbReference type="Google" id="ProtNLM"/>
    </source>
</evidence>
<gene>
    <name evidence="2" type="ORF">CR513_50298</name>
</gene>
<evidence type="ECO:0000313" key="2">
    <source>
        <dbReference type="EMBL" id="RDX70458.1"/>
    </source>
</evidence>
<accession>A0A371EWM4</accession>
<evidence type="ECO:0000313" key="3">
    <source>
        <dbReference type="Proteomes" id="UP000257109"/>
    </source>
</evidence>
<comment type="caution">
    <text evidence="2">The sequence shown here is derived from an EMBL/GenBank/DDBJ whole genome shotgun (WGS) entry which is preliminary data.</text>
</comment>
<name>A0A371EWM4_MUCPR</name>
<dbReference type="Proteomes" id="UP000257109">
    <property type="component" value="Unassembled WGS sequence"/>
</dbReference>
<reference evidence="2" key="1">
    <citation type="submission" date="2018-05" db="EMBL/GenBank/DDBJ databases">
        <title>Draft genome of Mucuna pruriens seed.</title>
        <authorList>
            <person name="Nnadi N.E."/>
            <person name="Vos R."/>
            <person name="Hasami M.H."/>
            <person name="Devisetty U.K."/>
            <person name="Aguiy J.C."/>
        </authorList>
    </citation>
    <scope>NUCLEOTIDE SEQUENCE [LARGE SCALE GENOMIC DNA]</scope>
    <source>
        <strain evidence="2">JCA_2017</strain>
    </source>
</reference>
<dbReference type="EMBL" id="QJKJ01011701">
    <property type="protein sequence ID" value="RDX70458.1"/>
    <property type="molecule type" value="Genomic_DNA"/>
</dbReference>
<keyword evidence="3" id="KW-1185">Reference proteome</keyword>
<organism evidence="2 3">
    <name type="scientific">Mucuna pruriens</name>
    <name type="common">Velvet bean</name>
    <name type="synonym">Dolichos pruriens</name>
    <dbReference type="NCBI Taxonomy" id="157652"/>
    <lineage>
        <taxon>Eukaryota</taxon>
        <taxon>Viridiplantae</taxon>
        <taxon>Streptophyta</taxon>
        <taxon>Embryophyta</taxon>
        <taxon>Tracheophyta</taxon>
        <taxon>Spermatophyta</taxon>
        <taxon>Magnoliopsida</taxon>
        <taxon>eudicotyledons</taxon>
        <taxon>Gunneridae</taxon>
        <taxon>Pentapetalae</taxon>
        <taxon>rosids</taxon>
        <taxon>fabids</taxon>
        <taxon>Fabales</taxon>
        <taxon>Fabaceae</taxon>
        <taxon>Papilionoideae</taxon>
        <taxon>50 kb inversion clade</taxon>
        <taxon>NPAAA clade</taxon>
        <taxon>indigoferoid/millettioid clade</taxon>
        <taxon>Phaseoleae</taxon>
        <taxon>Mucuna</taxon>
    </lineage>
</organism>
<sequence length="70" mass="8654">MKRIFHYLIGTNNLSFFYKKNQDFKLDLVLYHELARSKIPQYLLLKLNMYLLSIFVHNFFGYNINWKTKF</sequence>
<feature type="non-terminal residue" evidence="2">
    <location>
        <position position="1"/>
    </location>
</feature>
<keyword evidence="1" id="KW-1133">Transmembrane helix</keyword>
<protein>
    <recommendedName>
        <fullName evidence="4">Reverse transcriptase Ty1/copia-type domain-containing protein</fullName>
    </recommendedName>
</protein>
<keyword evidence="1" id="KW-0812">Transmembrane</keyword>